<dbReference type="PIRSF" id="PIRSF016487">
    <property type="entry name" value="CYTH_UCP016487"/>
    <property type="match status" value="1"/>
</dbReference>
<dbReference type="InterPro" id="IPR012042">
    <property type="entry name" value="NeuTTM/CthTTM-like"/>
</dbReference>
<name>A0A6B2KVW9_9NEIS</name>
<dbReference type="SMART" id="SM01118">
    <property type="entry name" value="CYTH"/>
    <property type="match status" value="1"/>
</dbReference>
<proteinExistence type="predicted"/>
<dbReference type="InterPro" id="IPR033469">
    <property type="entry name" value="CYTH-like_dom_sf"/>
</dbReference>
<dbReference type="EMBL" id="JAAGAA010000017">
    <property type="protein sequence ID" value="NDV14170.1"/>
    <property type="molecule type" value="Genomic_DNA"/>
</dbReference>
<dbReference type="InterPro" id="IPR023577">
    <property type="entry name" value="CYTH_domain"/>
</dbReference>
<dbReference type="RefSeq" id="WP_163317831.1">
    <property type="nucleotide sequence ID" value="NZ_JAAGAA010000017.1"/>
</dbReference>
<protein>
    <submittedName>
        <fullName evidence="2">CYTH domain-containing protein</fullName>
    </submittedName>
</protein>
<keyword evidence="3" id="KW-1185">Reference proteome</keyword>
<gene>
    <name evidence="2" type="ORF">GZH52_15475</name>
</gene>
<evidence type="ECO:0000313" key="2">
    <source>
        <dbReference type="EMBL" id="NDV14170.1"/>
    </source>
</evidence>
<dbReference type="Pfam" id="PF01928">
    <property type="entry name" value="CYTH"/>
    <property type="match status" value="1"/>
</dbReference>
<dbReference type="PANTHER" id="PTHR40114:SF1">
    <property type="entry name" value="SLR0698 PROTEIN"/>
    <property type="match status" value="1"/>
</dbReference>
<organism evidence="2 3">
    <name type="scientific">Crenobacter caeni</name>
    <dbReference type="NCBI Taxonomy" id="2705474"/>
    <lineage>
        <taxon>Bacteria</taxon>
        <taxon>Pseudomonadati</taxon>
        <taxon>Pseudomonadota</taxon>
        <taxon>Betaproteobacteria</taxon>
        <taxon>Neisseriales</taxon>
        <taxon>Neisseriaceae</taxon>
        <taxon>Crenobacter</taxon>
    </lineage>
</organism>
<dbReference type="AlphaFoldDB" id="A0A6B2KVW9"/>
<dbReference type="SUPFAM" id="SSF55154">
    <property type="entry name" value="CYTH-like phosphatases"/>
    <property type="match status" value="1"/>
</dbReference>
<comment type="caution">
    <text evidence="2">The sequence shown here is derived from an EMBL/GenBank/DDBJ whole genome shotgun (WGS) entry which is preliminary data.</text>
</comment>
<dbReference type="PANTHER" id="PTHR40114">
    <property type="entry name" value="SLR0698 PROTEIN"/>
    <property type="match status" value="1"/>
</dbReference>
<sequence length="156" mass="17445">MAIETERRFLVQGNGWRKSAAGVRLRQGFMVADAVRSVRVRIAGDEAWLTVKTEGPVAVRAEFEYPLALADAELMLASMCALRVDKWRYRVEYDGLCWEIDEYGAGLGGLVLAEIELPDADTGFSRPPWLGEEVTFDARYSYGYLLRNHHFGGAPA</sequence>
<dbReference type="CDD" id="cd07891">
    <property type="entry name" value="CYTH-like_CthTTM-like_1"/>
    <property type="match status" value="1"/>
</dbReference>
<dbReference type="Proteomes" id="UP000482578">
    <property type="component" value="Unassembled WGS sequence"/>
</dbReference>
<accession>A0A6B2KVW9</accession>
<feature type="domain" description="CYTH" evidence="1">
    <location>
        <begin position="2"/>
        <end position="148"/>
    </location>
</feature>
<evidence type="ECO:0000313" key="3">
    <source>
        <dbReference type="Proteomes" id="UP000482578"/>
    </source>
</evidence>
<reference evidence="2 3" key="1">
    <citation type="submission" date="2020-02" db="EMBL/GenBank/DDBJ databases">
        <authorList>
            <person name="Yang Z."/>
        </authorList>
    </citation>
    <scope>NUCLEOTIDE SEQUENCE [LARGE SCALE GENOMIC DNA]</scope>
    <source>
        <strain evidence="2 3">HX-7-9</strain>
    </source>
</reference>
<evidence type="ECO:0000259" key="1">
    <source>
        <dbReference type="PROSITE" id="PS51707"/>
    </source>
</evidence>
<dbReference type="Gene3D" id="2.40.320.10">
    <property type="entry name" value="Hypothetical Protein Pfu-838710-001"/>
    <property type="match status" value="1"/>
</dbReference>
<dbReference type="PROSITE" id="PS51707">
    <property type="entry name" value="CYTH"/>
    <property type="match status" value="1"/>
</dbReference>